<keyword evidence="1" id="KW-0472">Membrane</keyword>
<dbReference type="KEGG" id="hts:HMJ29_14490"/>
<feature type="transmembrane region" description="Helical" evidence="1">
    <location>
        <begin position="6"/>
        <end position="23"/>
    </location>
</feature>
<dbReference type="Pfam" id="PF13641">
    <property type="entry name" value="Glyco_tranf_2_3"/>
    <property type="match status" value="1"/>
</dbReference>
<protein>
    <submittedName>
        <fullName evidence="2">Glycosyltransferase</fullName>
    </submittedName>
</protein>
<sequence>MLLFTLYFLGWFGLLLTSAVLFARRRGSQPEPLPQLLPRVSILIAARNEQAAIGRCLLAIRALQYPPERVEVLLGDDASTDDTAAVAQAAMAGYAGTFRVVPIRENLGTARGKANVLAHLTRTASTEYFFITDADIAVPPTWLQGLLAHARTGVGIVTGLTLVEGPRLFHHIQGLDWLMSLGLVQVVTDMGRPVTAMGNNMLITRAAYEATGGYEQLPFSVTEDFELFKAVLHRGYTSRNLFRAEVLAESLPMYTWAGLLHQRRRWMRGVEGLPGWLKGCLLLYGSFYLVLLGLAWIAGPGVAAAVWGLKMVLQGSLAALCFRQVGRRAPLHLIPLYEAYSVFLTGMLTGFRLLPIRFSWKGRQYR</sequence>
<accession>A0A6M6BLU5</accession>
<dbReference type="AlphaFoldDB" id="A0A6M6BLU5"/>
<keyword evidence="1" id="KW-0812">Transmembrane</keyword>
<dbReference type="GO" id="GO:0016740">
    <property type="term" value="F:transferase activity"/>
    <property type="evidence" value="ECO:0007669"/>
    <property type="project" value="UniProtKB-KW"/>
</dbReference>
<name>A0A6M6BLU5_9BACT</name>
<dbReference type="Proteomes" id="UP000501623">
    <property type="component" value="Chromosome"/>
</dbReference>
<gene>
    <name evidence="2" type="ORF">HMJ29_14490</name>
</gene>
<feature type="transmembrane region" description="Helical" evidence="1">
    <location>
        <begin position="275"/>
        <end position="298"/>
    </location>
</feature>
<proteinExistence type="predicted"/>
<dbReference type="InterPro" id="IPR029044">
    <property type="entry name" value="Nucleotide-diphossugar_trans"/>
</dbReference>
<dbReference type="RefSeq" id="WP_171592163.1">
    <property type="nucleotide sequence ID" value="NZ_CP053538.1"/>
</dbReference>
<reference evidence="2 3" key="1">
    <citation type="submission" date="2020-05" db="EMBL/GenBank/DDBJ databases">
        <title>Complete genome sequence of Hymenobacter sp. TS19 in Coasted Sand Dune.</title>
        <authorList>
            <person name="Lee J.-H."/>
            <person name="Jung J.-H."/>
            <person name="Jeong S."/>
            <person name="Zhao L."/>
            <person name="Kim M.-K."/>
            <person name="Seo H.-S."/>
            <person name="Lim S."/>
        </authorList>
    </citation>
    <scope>NUCLEOTIDE SEQUENCE [LARGE SCALE GENOMIC DNA]</scope>
    <source>
        <strain evidence="2 3">TS19</strain>
    </source>
</reference>
<feature type="transmembrane region" description="Helical" evidence="1">
    <location>
        <begin position="334"/>
        <end position="354"/>
    </location>
</feature>
<keyword evidence="1" id="KW-1133">Transmembrane helix</keyword>
<keyword evidence="3" id="KW-1185">Reference proteome</keyword>
<dbReference type="PANTHER" id="PTHR43646:SF3">
    <property type="entry name" value="SLR1566 PROTEIN"/>
    <property type="match status" value="1"/>
</dbReference>
<dbReference type="Gene3D" id="3.90.550.10">
    <property type="entry name" value="Spore Coat Polysaccharide Biosynthesis Protein SpsA, Chain A"/>
    <property type="match status" value="1"/>
</dbReference>
<evidence type="ECO:0000313" key="2">
    <source>
        <dbReference type="EMBL" id="QJX48075.1"/>
    </source>
</evidence>
<dbReference type="SUPFAM" id="SSF53448">
    <property type="entry name" value="Nucleotide-diphospho-sugar transferases"/>
    <property type="match status" value="1"/>
</dbReference>
<keyword evidence="2" id="KW-0808">Transferase</keyword>
<evidence type="ECO:0000256" key="1">
    <source>
        <dbReference type="SAM" id="Phobius"/>
    </source>
</evidence>
<evidence type="ECO:0000313" key="3">
    <source>
        <dbReference type="Proteomes" id="UP000501623"/>
    </source>
</evidence>
<dbReference type="PANTHER" id="PTHR43646">
    <property type="entry name" value="GLYCOSYLTRANSFERASE"/>
    <property type="match status" value="1"/>
</dbReference>
<organism evidence="2 3">
    <name type="scientific">Hymenobacter taeanensis</name>
    <dbReference type="NCBI Taxonomy" id="2735321"/>
    <lineage>
        <taxon>Bacteria</taxon>
        <taxon>Pseudomonadati</taxon>
        <taxon>Bacteroidota</taxon>
        <taxon>Cytophagia</taxon>
        <taxon>Cytophagales</taxon>
        <taxon>Hymenobacteraceae</taxon>
        <taxon>Hymenobacter</taxon>
    </lineage>
</organism>
<dbReference type="EMBL" id="CP053538">
    <property type="protein sequence ID" value="QJX48075.1"/>
    <property type="molecule type" value="Genomic_DNA"/>
</dbReference>